<keyword evidence="9" id="KW-0863">Zinc-finger</keyword>
<evidence type="ECO:0000256" key="1">
    <source>
        <dbReference type="ARBA" id="ARBA00000900"/>
    </source>
</evidence>
<dbReference type="EC" id="2.3.2.27" evidence="4"/>
<evidence type="ECO:0000256" key="2">
    <source>
        <dbReference type="ARBA" id="ARBA00004167"/>
    </source>
</evidence>
<keyword evidence="18" id="KW-1185">Reference proteome</keyword>
<evidence type="ECO:0000256" key="15">
    <source>
        <dbReference type="SAM" id="SignalP"/>
    </source>
</evidence>
<reference evidence="17 18" key="1">
    <citation type="journal article" date="2019" name="G3 (Bethesda)">
        <title>Sequencing of a Wild Apple (Malus baccata) Genome Unravels the Differences Between Cultivated and Wild Apple Species Regarding Disease Resistance and Cold Tolerance.</title>
        <authorList>
            <person name="Chen X."/>
        </authorList>
    </citation>
    <scope>NUCLEOTIDE SEQUENCE [LARGE SCALE GENOMIC DNA]</scope>
    <source>
        <strain evidence="18">cv. Shandingzi</strain>
        <tissue evidence="17">Leaves</tissue>
    </source>
</reference>
<sequence>MPAYIFFILLSSIFLDTEASNQNCTSIKCTHDGAPDIRSPFHVRGQHSQHRGHHGYELHCNNNTTLIHFPSYGDLVVKSISYDVRKLDLIDPKNCIHQAFAFFHTSPLPWQLGLSCLHCGAFFVCPRFLQGSKNVYGSF</sequence>
<dbReference type="InterPro" id="IPR025287">
    <property type="entry name" value="WAK_GUB"/>
</dbReference>
<gene>
    <name evidence="17" type="ORF">C1H46_011421</name>
</gene>
<keyword evidence="11" id="KW-0862">Zinc</keyword>
<dbReference type="EMBL" id="VIEB01000163">
    <property type="protein sequence ID" value="TQE02934.1"/>
    <property type="molecule type" value="Genomic_DNA"/>
</dbReference>
<evidence type="ECO:0000256" key="4">
    <source>
        <dbReference type="ARBA" id="ARBA00012483"/>
    </source>
</evidence>
<feature type="chain" id="PRO_5021910649" description="RING-type E3 ubiquitin transferase" evidence="15">
    <location>
        <begin position="20"/>
        <end position="139"/>
    </location>
</feature>
<keyword evidence="8 15" id="KW-0732">Signal</keyword>
<comment type="catalytic activity">
    <reaction evidence="1">
        <text>S-ubiquitinyl-[E2 ubiquitin-conjugating enzyme]-L-cysteine + [acceptor protein]-L-lysine = [E2 ubiquitin-conjugating enzyme]-L-cysteine + N(6)-ubiquitinyl-[acceptor protein]-L-lysine.</text>
        <dbReference type="EC" id="2.3.2.27"/>
    </reaction>
</comment>
<evidence type="ECO:0000256" key="14">
    <source>
        <dbReference type="ARBA" id="ARBA00024209"/>
    </source>
</evidence>
<dbReference type="Proteomes" id="UP000315295">
    <property type="component" value="Unassembled WGS sequence"/>
</dbReference>
<dbReference type="GO" id="GO:0061630">
    <property type="term" value="F:ubiquitin protein ligase activity"/>
    <property type="evidence" value="ECO:0007669"/>
    <property type="project" value="UniProtKB-EC"/>
</dbReference>
<keyword evidence="7" id="KW-0479">Metal-binding</keyword>
<feature type="signal peptide" evidence="15">
    <location>
        <begin position="1"/>
        <end position="19"/>
    </location>
</feature>
<evidence type="ECO:0000313" key="18">
    <source>
        <dbReference type="Proteomes" id="UP000315295"/>
    </source>
</evidence>
<evidence type="ECO:0000313" key="17">
    <source>
        <dbReference type="EMBL" id="TQE02934.1"/>
    </source>
</evidence>
<feature type="domain" description="Wall-associated receptor kinase galacturonan-binding" evidence="16">
    <location>
        <begin position="24"/>
        <end position="89"/>
    </location>
</feature>
<keyword evidence="6" id="KW-0812">Transmembrane</keyword>
<evidence type="ECO:0000256" key="6">
    <source>
        <dbReference type="ARBA" id="ARBA00022692"/>
    </source>
</evidence>
<keyword evidence="13" id="KW-0472">Membrane</keyword>
<evidence type="ECO:0000256" key="7">
    <source>
        <dbReference type="ARBA" id="ARBA00022723"/>
    </source>
</evidence>
<dbReference type="InterPro" id="IPR046948">
    <property type="entry name" value="ATL20-22-like"/>
</dbReference>
<evidence type="ECO:0000256" key="5">
    <source>
        <dbReference type="ARBA" id="ARBA00022679"/>
    </source>
</evidence>
<dbReference type="Pfam" id="PF13947">
    <property type="entry name" value="GUB_WAK_bind"/>
    <property type="match status" value="1"/>
</dbReference>
<dbReference type="PANTHER" id="PTHR46279:SF12">
    <property type="entry name" value="RING-TYPE E3 UBIQUITIN TRANSFERASE"/>
    <property type="match status" value="1"/>
</dbReference>
<evidence type="ECO:0000259" key="16">
    <source>
        <dbReference type="Pfam" id="PF13947"/>
    </source>
</evidence>
<evidence type="ECO:0000256" key="11">
    <source>
        <dbReference type="ARBA" id="ARBA00022833"/>
    </source>
</evidence>
<dbReference type="AlphaFoldDB" id="A0A540MVW1"/>
<name>A0A540MVW1_MALBA</name>
<evidence type="ECO:0000256" key="8">
    <source>
        <dbReference type="ARBA" id="ARBA00022729"/>
    </source>
</evidence>
<protein>
    <recommendedName>
        <fullName evidence="4">RING-type E3 ubiquitin transferase</fullName>
        <ecNumber evidence="4">2.3.2.27</ecNumber>
    </recommendedName>
</protein>
<dbReference type="GO" id="GO:0008270">
    <property type="term" value="F:zinc ion binding"/>
    <property type="evidence" value="ECO:0007669"/>
    <property type="project" value="UniProtKB-KW"/>
</dbReference>
<comment type="subcellular location">
    <subcellularLocation>
        <location evidence="2">Membrane</location>
        <topology evidence="2">Single-pass membrane protein</topology>
    </subcellularLocation>
</comment>
<dbReference type="PANTHER" id="PTHR46279">
    <property type="entry name" value="RING/U-BOX SUPERFAMILY PROTEIN"/>
    <property type="match status" value="1"/>
</dbReference>
<dbReference type="GO" id="GO:0030247">
    <property type="term" value="F:polysaccharide binding"/>
    <property type="evidence" value="ECO:0007669"/>
    <property type="project" value="InterPro"/>
</dbReference>
<evidence type="ECO:0000256" key="9">
    <source>
        <dbReference type="ARBA" id="ARBA00022771"/>
    </source>
</evidence>
<evidence type="ECO:0000256" key="10">
    <source>
        <dbReference type="ARBA" id="ARBA00022786"/>
    </source>
</evidence>
<keyword evidence="5" id="KW-0808">Transferase</keyword>
<comment type="caution">
    <text evidence="17">The sequence shown here is derived from an EMBL/GenBank/DDBJ whole genome shotgun (WGS) entry which is preliminary data.</text>
</comment>
<proteinExistence type="inferred from homology"/>
<evidence type="ECO:0000256" key="3">
    <source>
        <dbReference type="ARBA" id="ARBA00004906"/>
    </source>
</evidence>
<comment type="pathway">
    <text evidence="3">Protein modification; protein ubiquitination.</text>
</comment>
<keyword evidence="10" id="KW-0833">Ubl conjugation pathway</keyword>
<dbReference type="STRING" id="106549.A0A540MVW1"/>
<accession>A0A540MVW1</accession>
<evidence type="ECO:0000256" key="12">
    <source>
        <dbReference type="ARBA" id="ARBA00022989"/>
    </source>
</evidence>
<comment type="similarity">
    <text evidence="14">Belongs to the RING-type zinc finger family. ATL subfamily.</text>
</comment>
<organism evidence="17 18">
    <name type="scientific">Malus baccata</name>
    <name type="common">Siberian crab apple</name>
    <name type="synonym">Pyrus baccata</name>
    <dbReference type="NCBI Taxonomy" id="106549"/>
    <lineage>
        <taxon>Eukaryota</taxon>
        <taxon>Viridiplantae</taxon>
        <taxon>Streptophyta</taxon>
        <taxon>Embryophyta</taxon>
        <taxon>Tracheophyta</taxon>
        <taxon>Spermatophyta</taxon>
        <taxon>Magnoliopsida</taxon>
        <taxon>eudicotyledons</taxon>
        <taxon>Gunneridae</taxon>
        <taxon>Pentapetalae</taxon>
        <taxon>rosids</taxon>
        <taxon>fabids</taxon>
        <taxon>Rosales</taxon>
        <taxon>Rosaceae</taxon>
        <taxon>Amygdaloideae</taxon>
        <taxon>Maleae</taxon>
        <taxon>Malus</taxon>
    </lineage>
</organism>
<dbReference type="GO" id="GO:0016020">
    <property type="term" value="C:membrane"/>
    <property type="evidence" value="ECO:0007669"/>
    <property type="project" value="UniProtKB-SubCell"/>
</dbReference>
<keyword evidence="12" id="KW-1133">Transmembrane helix</keyword>
<evidence type="ECO:0000256" key="13">
    <source>
        <dbReference type="ARBA" id="ARBA00023136"/>
    </source>
</evidence>